<sequence length="145" mass="16871">MPRRKLRKSKQKWKNREEDKAKIIIISVEEESVRATCEEACVCERETQKQKSSGRKQKTSKQVHFTVLPDRYEPLEEDRASDTAIDENKDNQEKYKRFRKNFGKALRYTWKCLVVGLQSFSTSYSGPLSAASTLVPDIQRTKPKA</sequence>
<dbReference type="Pfam" id="PF15828">
    <property type="entry name" value="RDD1"/>
    <property type="match status" value="1"/>
</dbReference>
<dbReference type="OrthoDB" id="8904409at2759"/>
<name>A0A9D3NVQ8_9TELE</name>
<accession>A0A9D3NVQ8</accession>
<proteinExistence type="predicted"/>
<dbReference type="AlphaFoldDB" id="A0A9D3NVQ8"/>
<evidence type="ECO:0000313" key="2">
    <source>
        <dbReference type="Proteomes" id="UP000824219"/>
    </source>
</evidence>
<gene>
    <name evidence="1" type="ORF">KOW79_008142</name>
</gene>
<comment type="caution">
    <text evidence="1">The sequence shown here is derived from an EMBL/GenBank/DDBJ whole genome shotgun (WGS) entry which is preliminary data.</text>
</comment>
<dbReference type="PANTHER" id="PTHR14680:SF1">
    <property type="entry name" value="REQUIRED FOR DRUG-INDUCED DEATH PROTEIN 1"/>
    <property type="match status" value="1"/>
</dbReference>
<dbReference type="PANTHER" id="PTHR14680">
    <property type="entry name" value="SI:DKEY-126G1.9-RELATED"/>
    <property type="match status" value="1"/>
</dbReference>
<reference evidence="1 2" key="1">
    <citation type="submission" date="2021-06" db="EMBL/GenBank/DDBJ databases">
        <title>Chromosome-level genome assembly of the red-tail catfish (Hemibagrus wyckioides).</title>
        <authorList>
            <person name="Shao F."/>
        </authorList>
    </citation>
    <scope>NUCLEOTIDE SEQUENCE [LARGE SCALE GENOMIC DNA]</scope>
    <source>
        <strain evidence="1">EC202008001</strain>
        <tissue evidence="1">Blood</tissue>
    </source>
</reference>
<keyword evidence="2" id="KW-1185">Reference proteome</keyword>
<dbReference type="EMBL" id="JAHKSW010000009">
    <property type="protein sequence ID" value="KAG7328198.1"/>
    <property type="molecule type" value="Genomic_DNA"/>
</dbReference>
<dbReference type="Proteomes" id="UP000824219">
    <property type="component" value="Linkage Group LG09"/>
</dbReference>
<evidence type="ECO:0000313" key="1">
    <source>
        <dbReference type="EMBL" id="KAG7328198.1"/>
    </source>
</evidence>
<protein>
    <submittedName>
        <fullName evidence="1">Uncharacterized protein</fullName>
    </submittedName>
</protein>
<dbReference type="InterPro" id="IPR031667">
    <property type="entry name" value="RDD1"/>
</dbReference>
<organism evidence="1 2">
    <name type="scientific">Hemibagrus wyckioides</name>
    <dbReference type="NCBI Taxonomy" id="337641"/>
    <lineage>
        <taxon>Eukaryota</taxon>
        <taxon>Metazoa</taxon>
        <taxon>Chordata</taxon>
        <taxon>Craniata</taxon>
        <taxon>Vertebrata</taxon>
        <taxon>Euteleostomi</taxon>
        <taxon>Actinopterygii</taxon>
        <taxon>Neopterygii</taxon>
        <taxon>Teleostei</taxon>
        <taxon>Ostariophysi</taxon>
        <taxon>Siluriformes</taxon>
        <taxon>Bagridae</taxon>
        <taxon>Hemibagrus</taxon>
    </lineage>
</organism>